<sequence length="76" mass="8588">MLFDHATNDWRDVIQFKIDVSTAIFTGKYSDWLGSLQWMSHAINDAALHVYRKAEPGNLQESGEIPVDLLALLDTP</sequence>
<protein>
    <submittedName>
        <fullName evidence="1">Uncharacterized protein</fullName>
    </submittedName>
</protein>
<proteinExistence type="predicted"/>
<dbReference type="AlphaFoldDB" id="A0A7Y7YHU9"/>
<dbReference type="EMBL" id="JACAQD010000045">
    <property type="protein sequence ID" value="NWC36686.1"/>
    <property type="molecule type" value="Genomic_DNA"/>
</dbReference>
<dbReference type="RefSeq" id="WP_025999951.1">
    <property type="nucleotide sequence ID" value="NZ_JACAPS010000040.1"/>
</dbReference>
<accession>A0A7Y7YHU9</accession>
<reference evidence="1 2" key="1">
    <citation type="submission" date="2020-04" db="EMBL/GenBank/DDBJ databases">
        <title>Molecular characterization of pseudomonads from Agaricus bisporus reveal novel blotch 2 pathogens in Western Europe.</title>
        <authorList>
            <person name="Taparia T."/>
            <person name="Krijger M."/>
            <person name="Haynes E."/>
            <person name="Elpinstone J.G."/>
            <person name="Noble R."/>
            <person name="Van Der Wolf J."/>
        </authorList>
    </citation>
    <scope>NUCLEOTIDE SEQUENCE [LARGE SCALE GENOMIC DNA]</scope>
    <source>
        <strain evidence="1 2">IPO3737</strain>
    </source>
</reference>
<gene>
    <name evidence="1" type="ORF">HX876_30455</name>
</gene>
<name>A0A7Y7YHU9_9PSED</name>
<comment type="caution">
    <text evidence="1">The sequence shown here is derived from an EMBL/GenBank/DDBJ whole genome shotgun (WGS) entry which is preliminary data.</text>
</comment>
<organism evidence="1 2">
    <name type="scientific">Pseudomonas gingeri</name>
    <dbReference type="NCBI Taxonomy" id="117681"/>
    <lineage>
        <taxon>Bacteria</taxon>
        <taxon>Pseudomonadati</taxon>
        <taxon>Pseudomonadota</taxon>
        <taxon>Gammaproteobacteria</taxon>
        <taxon>Pseudomonadales</taxon>
        <taxon>Pseudomonadaceae</taxon>
        <taxon>Pseudomonas</taxon>
    </lineage>
</organism>
<dbReference type="Proteomes" id="UP000520592">
    <property type="component" value="Unassembled WGS sequence"/>
</dbReference>
<evidence type="ECO:0000313" key="1">
    <source>
        <dbReference type="EMBL" id="NWC36686.1"/>
    </source>
</evidence>
<evidence type="ECO:0000313" key="2">
    <source>
        <dbReference type="Proteomes" id="UP000520592"/>
    </source>
</evidence>